<name>A0ACC2JLZ4_9PEZI</name>
<comment type="caution">
    <text evidence="1">The sequence shown here is derived from an EMBL/GenBank/DDBJ whole genome shotgun (WGS) entry which is preliminary data.</text>
</comment>
<sequence>MAISSSPATSNSEMKKIRDILVDVSMKAHIVGSMEWQQAQDDSISPLVESAIPLQDSHKLEPGDVRMALHAFSVVFNFDTTGDQVTAAMLGETQGVGERSLITVYIAKNSGISPEDQGLGQVLSTYFNDPSKKMNEVIDHVFDICSRKPSRYVTRKSLKSTQVEFNRQGFEPWGQLATQIDEFLKGKHYSHSSALIGQKNLLRDIWSLLEKNETTLKAFREWRVGVSVQEANIDHLNNRIDELCRLHMASSDLENFKSKLNSKYQLSFVFVEPQHPNIRSIDTEVGEKFNALQKNEAYTRLLPSAPRRKRSQEYGAIWVAASAPAFAATTCLIKALISKLRRPTIGDNQLETRGPSVPSEEDIGTVAREAEAARLNL</sequence>
<evidence type="ECO:0000313" key="1">
    <source>
        <dbReference type="EMBL" id="KAJ8128486.1"/>
    </source>
</evidence>
<reference evidence="1" key="1">
    <citation type="submission" date="2022-12" db="EMBL/GenBank/DDBJ databases">
        <title>Genome Sequence of Lasiodiplodia mahajangana.</title>
        <authorList>
            <person name="Buettner E."/>
        </authorList>
    </citation>
    <scope>NUCLEOTIDE SEQUENCE</scope>
    <source>
        <strain evidence="1">VT137</strain>
    </source>
</reference>
<dbReference type="EMBL" id="JAPUUL010001051">
    <property type="protein sequence ID" value="KAJ8128486.1"/>
    <property type="molecule type" value="Genomic_DNA"/>
</dbReference>
<protein>
    <submittedName>
        <fullName evidence="1">Uncharacterized protein</fullName>
    </submittedName>
</protein>
<proteinExistence type="predicted"/>
<organism evidence="1 2">
    <name type="scientific">Lasiodiplodia mahajangana</name>
    <dbReference type="NCBI Taxonomy" id="1108764"/>
    <lineage>
        <taxon>Eukaryota</taxon>
        <taxon>Fungi</taxon>
        <taxon>Dikarya</taxon>
        <taxon>Ascomycota</taxon>
        <taxon>Pezizomycotina</taxon>
        <taxon>Dothideomycetes</taxon>
        <taxon>Dothideomycetes incertae sedis</taxon>
        <taxon>Botryosphaeriales</taxon>
        <taxon>Botryosphaeriaceae</taxon>
        <taxon>Lasiodiplodia</taxon>
    </lineage>
</organism>
<evidence type="ECO:0000313" key="2">
    <source>
        <dbReference type="Proteomes" id="UP001153332"/>
    </source>
</evidence>
<keyword evidence="2" id="KW-1185">Reference proteome</keyword>
<accession>A0ACC2JLZ4</accession>
<gene>
    <name evidence="1" type="ORF">O1611_g5147</name>
</gene>
<dbReference type="Proteomes" id="UP001153332">
    <property type="component" value="Unassembled WGS sequence"/>
</dbReference>